<proteinExistence type="predicted"/>
<dbReference type="RefSeq" id="WP_052537831.1">
    <property type="nucleotide sequence ID" value="NZ_CSUW01000001.1"/>
</dbReference>
<organism evidence="1 2">
    <name type="scientific">Mycobacteroides abscessus</name>
    <dbReference type="NCBI Taxonomy" id="36809"/>
    <lineage>
        <taxon>Bacteria</taxon>
        <taxon>Bacillati</taxon>
        <taxon>Actinomycetota</taxon>
        <taxon>Actinomycetes</taxon>
        <taxon>Mycobacteriales</taxon>
        <taxon>Mycobacteriaceae</taxon>
        <taxon>Mycobacteroides</taxon>
    </lineage>
</organism>
<sequence>MTDEIKIVPREFELGIDLDSSENICMRLGVWPHNGGPQTSIRLEVEDARNIATAMLGHVSAIEAMRTRFAGRWSELAAQVESSELLEG</sequence>
<protein>
    <submittedName>
        <fullName evidence="1">Uncharacterized protein</fullName>
    </submittedName>
</protein>
<evidence type="ECO:0000313" key="1">
    <source>
        <dbReference type="EMBL" id="CPT00595.1"/>
    </source>
</evidence>
<reference evidence="1 2" key="1">
    <citation type="submission" date="2015-03" db="EMBL/GenBank/DDBJ databases">
        <authorList>
            <consortium name="Pathogen Informatics"/>
            <person name="Murphy D."/>
        </authorList>
    </citation>
    <scope>NUCLEOTIDE SEQUENCE [LARGE SCALE GENOMIC DNA]</scope>
    <source>
        <strain evidence="1 2">PAP036</strain>
    </source>
</reference>
<comment type="caution">
    <text evidence="1">The sequence shown here is derived from an EMBL/GenBank/DDBJ whole genome shotgun (WGS) entry which is preliminary data.</text>
</comment>
<dbReference type="EMBL" id="CSUW01000001">
    <property type="protein sequence ID" value="CPT00595.1"/>
    <property type="molecule type" value="Genomic_DNA"/>
</dbReference>
<evidence type="ECO:0000313" key="2">
    <source>
        <dbReference type="Proteomes" id="UP000038487"/>
    </source>
</evidence>
<gene>
    <name evidence="1" type="ORF">ERS075527_00344</name>
</gene>
<dbReference type="AlphaFoldDB" id="A0AB33T1G2"/>
<name>A0AB33T1G2_9MYCO</name>
<accession>A0AB33T1G2</accession>
<dbReference type="Proteomes" id="UP000038487">
    <property type="component" value="Unassembled WGS sequence"/>
</dbReference>